<dbReference type="AlphaFoldDB" id="T1H4L4"/>
<protein>
    <submittedName>
        <fullName evidence="2">Uncharacterized protein</fullName>
    </submittedName>
</protein>
<dbReference type="EnsemblMetazoa" id="MESCA011226-RA">
    <property type="protein sequence ID" value="MESCA011226-PA"/>
    <property type="gene ID" value="MESCA011226"/>
</dbReference>
<reference evidence="3" key="1">
    <citation type="submission" date="2013-02" db="EMBL/GenBank/DDBJ databases">
        <authorList>
            <person name="Hughes D."/>
        </authorList>
    </citation>
    <scope>NUCLEOTIDE SEQUENCE</scope>
    <source>
        <strain>Durham</strain>
        <strain evidence="3">NC isolate 2 -- Noor lab</strain>
    </source>
</reference>
<sequence length="183" mass="21221">MSFKILSSFFIVLFFLKKTTAESHTLPIEILDNEDFSFNSLMKLDEKKENAEKIGCLIKTKFSEHVDFYNNSFHIEDGLLENLAINVTSDCFNDAEGDDFGCMHFYNIFSCVKKYVVKGMEECEKRVMVVYACYPESVSKKEDVKSAIKCAYEQMNFFNGTYFDQQLCPIISMNLYHLKKVNS</sequence>
<keyword evidence="3" id="KW-1185">Reference proteome</keyword>
<proteinExistence type="predicted"/>
<reference evidence="2" key="2">
    <citation type="submission" date="2015-06" db="UniProtKB">
        <authorList>
            <consortium name="EnsemblMetazoa"/>
        </authorList>
    </citation>
    <scope>IDENTIFICATION</scope>
</reference>
<dbReference type="HOGENOM" id="CLU_1476793_0_0_1"/>
<feature type="chain" id="PRO_5004577882" evidence="1">
    <location>
        <begin position="22"/>
        <end position="183"/>
    </location>
</feature>
<dbReference type="Proteomes" id="UP000015102">
    <property type="component" value="Unassembled WGS sequence"/>
</dbReference>
<accession>T1H4L4</accession>
<evidence type="ECO:0000313" key="3">
    <source>
        <dbReference type="Proteomes" id="UP000015102"/>
    </source>
</evidence>
<dbReference type="EMBL" id="CAQQ02020950">
    <property type="status" value="NOT_ANNOTATED_CDS"/>
    <property type="molecule type" value="Genomic_DNA"/>
</dbReference>
<feature type="signal peptide" evidence="1">
    <location>
        <begin position="1"/>
        <end position="21"/>
    </location>
</feature>
<organism evidence="2 3">
    <name type="scientific">Megaselia scalaris</name>
    <name type="common">Humpbacked fly</name>
    <name type="synonym">Phora scalaris</name>
    <dbReference type="NCBI Taxonomy" id="36166"/>
    <lineage>
        <taxon>Eukaryota</taxon>
        <taxon>Metazoa</taxon>
        <taxon>Ecdysozoa</taxon>
        <taxon>Arthropoda</taxon>
        <taxon>Hexapoda</taxon>
        <taxon>Insecta</taxon>
        <taxon>Pterygota</taxon>
        <taxon>Neoptera</taxon>
        <taxon>Endopterygota</taxon>
        <taxon>Diptera</taxon>
        <taxon>Brachycera</taxon>
        <taxon>Muscomorpha</taxon>
        <taxon>Platypezoidea</taxon>
        <taxon>Phoridae</taxon>
        <taxon>Megaseliini</taxon>
        <taxon>Megaselia</taxon>
    </lineage>
</organism>
<name>T1H4L4_MEGSC</name>
<keyword evidence="1" id="KW-0732">Signal</keyword>
<evidence type="ECO:0000313" key="2">
    <source>
        <dbReference type="EnsemblMetazoa" id="MESCA011226-PA"/>
    </source>
</evidence>
<evidence type="ECO:0000256" key="1">
    <source>
        <dbReference type="SAM" id="SignalP"/>
    </source>
</evidence>